<comment type="caution">
    <text evidence="4">The sequence shown here is derived from an EMBL/GenBank/DDBJ whole genome shotgun (WGS) entry which is preliminary data.</text>
</comment>
<name>C4V424_9FIRM</name>
<keyword evidence="5" id="KW-1185">Reference proteome</keyword>
<dbReference type="InterPro" id="IPR020023">
    <property type="entry name" value="PseG"/>
</dbReference>
<sequence length="358" mass="40283">MQKIAVIRADASEQIGSGHLMRCLTLAGRMRREGTEVHFICRDLIGNLNHLVREQGFPLHVLPHYADDPSLTGYAAWLAVAQETDARETGEVLRTLAPIMRLVVDSYALDEVWERIVRPLVGEIFVIDDLANRKHDCDILLDQNFYRAMQHRYDGLVPPSCKLLLGPSYALLREEFYAAKKKLRRRDGHLRRILVFYGGSDITHETEKAVRALLHLSLPAVEVDVIIGGSNAHRTQIEELCAPHDFLHTYCAVSNMAEFMANADLCLGAGGTTTWERCFLGLPAIVTAIAENQLEICRDCADAGLIYYLGRWDEVTEMALYHALYVMTKPEALTQIQNTCRLDVEHHAEEGTNIFAPC</sequence>
<dbReference type="NCBIfam" id="TIGR03590">
    <property type="entry name" value="PseG"/>
    <property type="match status" value="1"/>
</dbReference>
<dbReference type="EMBL" id="ACLA01000020">
    <property type="protein sequence ID" value="EEQ48288.1"/>
    <property type="molecule type" value="Genomic_DNA"/>
</dbReference>
<dbReference type="OrthoDB" id="9805604at2"/>
<dbReference type="HOGENOM" id="CLU_023406_0_0_9"/>
<proteinExistence type="predicted"/>
<organism evidence="4 5">
    <name type="scientific">Selenomonas flueggei ATCC 43531</name>
    <dbReference type="NCBI Taxonomy" id="638302"/>
    <lineage>
        <taxon>Bacteria</taxon>
        <taxon>Bacillati</taxon>
        <taxon>Bacillota</taxon>
        <taxon>Negativicutes</taxon>
        <taxon>Selenomonadales</taxon>
        <taxon>Selenomonadaceae</taxon>
        <taxon>Selenomonas</taxon>
    </lineage>
</organism>
<evidence type="ECO:0000313" key="4">
    <source>
        <dbReference type="EMBL" id="EEQ48288.1"/>
    </source>
</evidence>
<dbReference type="InterPro" id="IPR007235">
    <property type="entry name" value="Glyco_trans_28_C"/>
</dbReference>
<dbReference type="PANTHER" id="PTHR21015">
    <property type="entry name" value="UDP-N-ACETYLGLUCOSAMINE--N-ACETYLMURAMYL-(PENTAPEPTIDE) PYROPHOSPHORYL-UNDECAPRENOL N-ACETYLGLUCOSAMINE TRANSFERASE 1"/>
    <property type="match status" value="1"/>
</dbReference>
<dbReference type="Gene3D" id="3.40.50.11190">
    <property type="match status" value="1"/>
</dbReference>
<dbReference type="SUPFAM" id="SSF53756">
    <property type="entry name" value="UDP-Glycosyltransferase/glycogen phosphorylase"/>
    <property type="match status" value="1"/>
</dbReference>
<evidence type="ECO:0000313" key="5">
    <source>
        <dbReference type="Proteomes" id="UP000005309"/>
    </source>
</evidence>
<dbReference type="AlphaFoldDB" id="C4V424"/>
<feature type="domain" description="Glycosyl transferase family 28 C-terminal" evidence="3">
    <location>
        <begin position="198"/>
        <end position="288"/>
    </location>
</feature>
<dbReference type="Proteomes" id="UP000005309">
    <property type="component" value="Unassembled WGS sequence"/>
</dbReference>
<dbReference type="STRING" id="638302.HMPREF0908_1268"/>
<accession>C4V424</accession>
<evidence type="ECO:0000256" key="1">
    <source>
        <dbReference type="PIRSR" id="PIRSR620023-1"/>
    </source>
</evidence>
<dbReference type="GO" id="GO:0016758">
    <property type="term" value="F:hexosyltransferase activity"/>
    <property type="evidence" value="ECO:0007669"/>
    <property type="project" value="InterPro"/>
</dbReference>
<feature type="active site" description="Proton acceptor" evidence="1">
    <location>
        <position position="19"/>
    </location>
</feature>
<feature type="binding site" evidence="2">
    <location>
        <position position="276"/>
    </location>
    <ligand>
        <name>substrate</name>
    </ligand>
</feature>
<evidence type="ECO:0000259" key="3">
    <source>
        <dbReference type="Pfam" id="PF04101"/>
    </source>
</evidence>
<dbReference type="PANTHER" id="PTHR21015:SF22">
    <property type="entry name" value="GLYCOSYLTRANSFERASE"/>
    <property type="match status" value="1"/>
</dbReference>
<evidence type="ECO:0000256" key="2">
    <source>
        <dbReference type="PIRSR" id="PIRSR620023-2"/>
    </source>
</evidence>
<reference evidence="4 5" key="1">
    <citation type="submission" date="2009-04" db="EMBL/GenBank/DDBJ databases">
        <authorList>
            <person name="Qin X."/>
            <person name="Bachman B."/>
            <person name="Battles P."/>
            <person name="Bell A."/>
            <person name="Bess C."/>
            <person name="Bickham C."/>
            <person name="Chaboub L."/>
            <person name="Chen D."/>
            <person name="Coyle M."/>
            <person name="Deiros D.R."/>
            <person name="Dinh H."/>
            <person name="Forbes L."/>
            <person name="Fowler G."/>
            <person name="Francisco L."/>
            <person name="Fu Q."/>
            <person name="Gubbala S."/>
            <person name="Hale W."/>
            <person name="Han Y."/>
            <person name="Hemphill L."/>
            <person name="Highlander S.K."/>
            <person name="Hirani K."/>
            <person name="Hogues M."/>
            <person name="Jackson L."/>
            <person name="Jakkamsetti A."/>
            <person name="Javaid M."/>
            <person name="Jiang H."/>
            <person name="Korchina V."/>
            <person name="Kovar C."/>
            <person name="Lara F."/>
            <person name="Lee S."/>
            <person name="Mata R."/>
            <person name="Mathew T."/>
            <person name="Moen C."/>
            <person name="Morales K."/>
            <person name="Munidasa M."/>
            <person name="Nazareth L."/>
            <person name="Ngo R."/>
            <person name="Nguyen L."/>
            <person name="Okwuonu G."/>
            <person name="Ongeri F."/>
            <person name="Patil S."/>
            <person name="Petrosino J."/>
            <person name="Pham C."/>
            <person name="Pham P."/>
            <person name="Pu L.-L."/>
            <person name="Puazo M."/>
            <person name="Raj R."/>
            <person name="Reid J."/>
            <person name="Rouhana J."/>
            <person name="Saada N."/>
            <person name="Shang Y."/>
            <person name="Simmons D."/>
            <person name="Thornton R."/>
            <person name="Warren J."/>
            <person name="Weissenberger G."/>
            <person name="Zhang J."/>
            <person name="Zhang L."/>
            <person name="Zhou C."/>
            <person name="Zhu D."/>
            <person name="Muzny D."/>
            <person name="Worley K."/>
            <person name="Gibbs R."/>
        </authorList>
    </citation>
    <scope>NUCLEOTIDE SEQUENCE [LARGE SCALE GENOMIC DNA]</scope>
    <source>
        <strain evidence="4 5">ATCC 43531</strain>
    </source>
</reference>
<dbReference type="Gene3D" id="3.40.50.2000">
    <property type="entry name" value="Glycogen Phosphorylase B"/>
    <property type="match status" value="1"/>
</dbReference>
<dbReference type="eggNOG" id="COG3980">
    <property type="taxonomic scope" value="Bacteria"/>
</dbReference>
<protein>
    <submittedName>
        <fullName evidence="4">Pseudaminic acid biosynthesis-associated protein PseG</fullName>
    </submittedName>
</protein>
<dbReference type="Pfam" id="PF04101">
    <property type="entry name" value="Glyco_tran_28_C"/>
    <property type="match status" value="1"/>
</dbReference>
<dbReference type="RefSeq" id="WP_006690002.1">
    <property type="nucleotide sequence ID" value="NZ_GG694006.1"/>
</dbReference>
<feature type="binding site" evidence="2">
    <location>
        <position position="173"/>
    </location>
    <ligand>
        <name>substrate</name>
    </ligand>
</feature>
<gene>
    <name evidence="4" type="primary">pseG</name>
    <name evidence="4" type="ORF">HMPREF0908_1268</name>
</gene>